<dbReference type="PANTHER" id="PTHR14240:SF4">
    <property type="entry name" value="PROTEIN FANTOM"/>
    <property type="match status" value="1"/>
</dbReference>
<comment type="caution">
    <text evidence="2">The sequence shown here is derived from an EMBL/GenBank/DDBJ whole genome shotgun (WGS) entry which is preliminary data.</text>
</comment>
<proteinExistence type="predicted"/>
<evidence type="ECO:0000313" key="2">
    <source>
        <dbReference type="EMBL" id="NXY14881.1"/>
    </source>
</evidence>
<organism evidence="2 3">
    <name type="scientific">Atrichornis clamosus</name>
    <dbReference type="NCBI Taxonomy" id="449594"/>
    <lineage>
        <taxon>Eukaryota</taxon>
        <taxon>Metazoa</taxon>
        <taxon>Chordata</taxon>
        <taxon>Craniata</taxon>
        <taxon>Vertebrata</taxon>
        <taxon>Euteleostomi</taxon>
        <taxon>Archelosauria</taxon>
        <taxon>Archosauria</taxon>
        <taxon>Dinosauria</taxon>
        <taxon>Saurischia</taxon>
        <taxon>Theropoda</taxon>
        <taxon>Coelurosauria</taxon>
        <taxon>Aves</taxon>
        <taxon>Neognathae</taxon>
        <taxon>Neoaves</taxon>
        <taxon>Telluraves</taxon>
        <taxon>Australaves</taxon>
        <taxon>Passeriformes</taxon>
        <taxon>Menuridae</taxon>
        <taxon>Atrichornis</taxon>
    </lineage>
</organism>
<protein>
    <submittedName>
        <fullName evidence="2">FTM protein</fullName>
    </submittedName>
</protein>
<dbReference type="PANTHER" id="PTHR14240">
    <property type="entry name" value="RETINITIS PIGMENTOSA GTPASE REGULATOR-INTERACTING PROTEIN"/>
    <property type="match status" value="1"/>
</dbReference>
<dbReference type="GO" id="GO:0046548">
    <property type="term" value="P:retinal rod cell development"/>
    <property type="evidence" value="ECO:0007669"/>
    <property type="project" value="TreeGrafter"/>
</dbReference>
<feature type="non-terminal residue" evidence="2">
    <location>
        <position position="127"/>
    </location>
</feature>
<sequence>KVLSKVTSLGFTKSQITPDETIQQLCVEYRLNNFFAEDTPLSLPKPTSGQRIHCNSSTGEYDVFLSKCVPSLKFCLIKFFHNMLIPVYTSDAPEDEQDLECEDTAFALVHLKEIFQKQRNTIEQDID</sequence>
<dbReference type="GO" id="GO:1905515">
    <property type="term" value="P:non-motile cilium assembly"/>
    <property type="evidence" value="ECO:0007669"/>
    <property type="project" value="TreeGrafter"/>
</dbReference>
<dbReference type="GO" id="GO:0032391">
    <property type="term" value="C:photoreceptor connecting cilium"/>
    <property type="evidence" value="ECO:0007669"/>
    <property type="project" value="TreeGrafter"/>
</dbReference>
<evidence type="ECO:0000259" key="1">
    <source>
        <dbReference type="Pfam" id="PF18111"/>
    </source>
</evidence>
<keyword evidence="3" id="KW-1185">Reference proteome</keyword>
<dbReference type="Proteomes" id="UP000658642">
    <property type="component" value="Unassembled WGS sequence"/>
</dbReference>
<feature type="non-terminal residue" evidence="2">
    <location>
        <position position="1"/>
    </location>
</feature>
<name>A0A852NRW7_9PASS</name>
<dbReference type="Pfam" id="PF18111">
    <property type="entry name" value="RPGR1_C"/>
    <property type="match status" value="1"/>
</dbReference>
<dbReference type="OrthoDB" id="2133912at2759"/>
<dbReference type="InterPro" id="IPR041091">
    <property type="entry name" value="RPGRIP1_C"/>
</dbReference>
<dbReference type="InterPro" id="IPR031139">
    <property type="entry name" value="RPGRIP1_fam"/>
</dbReference>
<feature type="domain" description="RPGRIP1 C-terminal" evidence="1">
    <location>
        <begin position="5"/>
        <end position="127"/>
    </location>
</feature>
<dbReference type="InterPro" id="IPR035892">
    <property type="entry name" value="C2_domain_sf"/>
</dbReference>
<dbReference type="AlphaFoldDB" id="A0A852NRW7"/>
<gene>
    <name evidence="2" type="primary">Rpgrip1l_0</name>
    <name evidence="2" type="ORF">ATRCLA_R12934</name>
</gene>
<dbReference type="GO" id="GO:0031870">
    <property type="term" value="F:thromboxane A2 receptor binding"/>
    <property type="evidence" value="ECO:0007669"/>
    <property type="project" value="TreeGrafter"/>
</dbReference>
<reference evidence="2" key="1">
    <citation type="submission" date="2020-02" db="EMBL/GenBank/DDBJ databases">
        <title>Bird 10,000 Genomes (B10K) Project - Family phase.</title>
        <authorList>
            <person name="Zhang G."/>
        </authorList>
    </citation>
    <scope>NUCLEOTIDE SEQUENCE</scope>
    <source>
        <strain evidence="2">B10K-DU-029-61</strain>
        <tissue evidence="2">Blood</tissue>
    </source>
</reference>
<accession>A0A852NRW7</accession>
<dbReference type="EMBL" id="WBMZ01002680">
    <property type="protein sequence ID" value="NXY14881.1"/>
    <property type="molecule type" value="Genomic_DNA"/>
</dbReference>
<dbReference type="Gene3D" id="2.60.40.150">
    <property type="entry name" value="C2 domain"/>
    <property type="match status" value="2"/>
</dbReference>
<evidence type="ECO:0000313" key="3">
    <source>
        <dbReference type="Proteomes" id="UP000658642"/>
    </source>
</evidence>